<comment type="caution">
    <text evidence="2">The sequence shown here is derived from an EMBL/GenBank/DDBJ whole genome shotgun (WGS) entry which is preliminary data.</text>
</comment>
<dbReference type="EMBL" id="JAUEPR010000001">
    <property type="protein sequence ID" value="KAK0490362.1"/>
    <property type="molecule type" value="Genomic_DNA"/>
</dbReference>
<protein>
    <submittedName>
        <fullName evidence="2">Uncharacterized protein</fullName>
    </submittedName>
</protein>
<sequence length="78" mass="9310">MSEVDFSFCYWSRNIQYIDYAYVFIVILYYFGDEDMDFFFYQRLLGRNAYIVAEPMFSISTIILGPWLLALGRMLASQ</sequence>
<evidence type="ECO:0000256" key="1">
    <source>
        <dbReference type="SAM" id="Phobius"/>
    </source>
</evidence>
<accession>A0AA39UI58</accession>
<evidence type="ECO:0000313" key="3">
    <source>
        <dbReference type="Proteomes" id="UP001175227"/>
    </source>
</evidence>
<keyword evidence="3" id="KW-1185">Reference proteome</keyword>
<keyword evidence="1" id="KW-0812">Transmembrane</keyword>
<organism evidence="2 3">
    <name type="scientific">Armillaria novae-zelandiae</name>
    <dbReference type="NCBI Taxonomy" id="153914"/>
    <lineage>
        <taxon>Eukaryota</taxon>
        <taxon>Fungi</taxon>
        <taxon>Dikarya</taxon>
        <taxon>Basidiomycota</taxon>
        <taxon>Agaricomycotina</taxon>
        <taxon>Agaricomycetes</taxon>
        <taxon>Agaricomycetidae</taxon>
        <taxon>Agaricales</taxon>
        <taxon>Marasmiineae</taxon>
        <taxon>Physalacriaceae</taxon>
        <taxon>Armillaria</taxon>
    </lineage>
</organism>
<feature type="transmembrane region" description="Helical" evidence="1">
    <location>
        <begin position="15"/>
        <end position="32"/>
    </location>
</feature>
<feature type="transmembrane region" description="Helical" evidence="1">
    <location>
        <begin position="44"/>
        <end position="69"/>
    </location>
</feature>
<keyword evidence="1" id="KW-1133">Transmembrane helix</keyword>
<reference evidence="2" key="1">
    <citation type="submission" date="2023-06" db="EMBL/GenBank/DDBJ databases">
        <authorList>
            <consortium name="Lawrence Berkeley National Laboratory"/>
            <person name="Ahrendt S."/>
            <person name="Sahu N."/>
            <person name="Indic B."/>
            <person name="Wong-Bajracharya J."/>
            <person name="Merenyi Z."/>
            <person name="Ke H.-M."/>
            <person name="Monk M."/>
            <person name="Kocsube S."/>
            <person name="Drula E."/>
            <person name="Lipzen A."/>
            <person name="Balint B."/>
            <person name="Henrissat B."/>
            <person name="Andreopoulos B."/>
            <person name="Martin F.M."/>
            <person name="Harder C.B."/>
            <person name="Rigling D."/>
            <person name="Ford K.L."/>
            <person name="Foster G.D."/>
            <person name="Pangilinan J."/>
            <person name="Papanicolaou A."/>
            <person name="Barry K."/>
            <person name="LaButti K."/>
            <person name="Viragh M."/>
            <person name="Koriabine M."/>
            <person name="Yan M."/>
            <person name="Riley R."/>
            <person name="Champramary S."/>
            <person name="Plett K.L."/>
            <person name="Tsai I.J."/>
            <person name="Slot J."/>
            <person name="Sipos G."/>
            <person name="Plett J."/>
            <person name="Nagy L.G."/>
            <person name="Grigoriev I.V."/>
        </authorList>
    </citation>
    <scope>NUCLEOTIDE SEQUENCE</scope>
    <source>
        <strain evidence="2">ICMP 16352</strain>
    </source>
</reference>
<keyword evidence="1" id="KW-0472">Membrane</keyword>
<name>A0AA39UI58_9AGAR</name>
<proteinExistence type="predicted"/>
<dbReference type="Proteomes" id="UP001175227">
    <property type="component" value="Unassembled WGS sequence"/>
</dbReference>
<dbReference type="AlphaFoldDB" id="A0AA39UI58"/>
<evidence type="ECO:0000313" key="2">
    <source>
        <dbReference type="EMBL" id="KAK0490362.1"/>
    </source>
</evidence>
<gene>
    <name evidence="2" type="ORF">IW261DRAFT_8601</name>
</gene>